<keyword evidence="5" id="KW-1133">Transmembrane helix</keyword>
<dbReference type="AlphaFoldDB" id="A0A2N9HCZ7"/>
<evidence type="ECO:0000256" key="5">
    <source>
        <dbReference type="ARBA" id="ARBA00022989"/>
    </source>
</evidence>
<evidence type="ECO:0000256" key="3">
    <source>
        <dbReference type="ARBA" id="ARBA00022692"/>
    </source>
</evidence>
<sequence length="336" mass="38033">MMELFSAQKVEHSHVVRKEEIAWFLRQVLECAKKKQVVDVGAELMKLTNNTTCRMLMNMRYSNECDESVKIIGCDIKVRDYYEILEKVLKQHEASPKIENEDLMDILLKVHQDHNAEFKITRTHLKAILLDLFGAGTGTSGEAMGWIIAELINHPNAYNKVREEIKYVVGNARLVEELDVQSLPYLQAVVKEALRLHPPVPIVVRECRKDCKIKEFDIPEITVVAINVYAINRDPEIWDNANDFWPERFLVSSKEKDVLNYIPFGGGRRGCPGSKLALSLMHTTIAAIVQCFDWKVGGEGGDGKVNMEVGIGISLPMAQPFISLPIVHFNPFTSSI</sequence>
<evidence type="ECO:0000256" key="8">
    <source>
        <dbReference type="RuleBase" id="RU000461"/>
    </source>
</evidence>
<comment type="similarity">
    <text evidence="8">Belongs to the cytochrome P450 family.</text>
</comment>
<keyword evidence="4 7" id="KW-0479">Metal-binding</keyword>
<comment type="cofactor">
    <cofactor evidence="1 7">
        <name>heme</name>
        <dbReference type="ChEBI" id="CHEBI:30413"/>
    </cofactor>
</comment>
<evidence type="ECO:0000256" key="1">
    <source>
        <dbReference type="ARBA" id="ARBA00001971"/>
    </source>
</evidence>
<keyword evidence="7 8" id="KW-0349">Heme</keyword>
<evidence type="ECO:0000313" key="9">
    <source>
        <dbReference type="EMBL" id="SPD12236.1"/>
    </source>
</evidence>
<dbReference type="PROSITE" id="PS00086">
    <property type="entry name" value="CYTOCHROME_P450"/>
    <property type="match status" value="1"/>
</dbReference>
<dbReference type="EMBL" id="OIVN01003579">
    <property type="protein sequence ID" value="SPD12236.1"/>
    <property type="molecule type" value="Genomic_DNA"/>
</dbReference>
<keyword evidence="6" id="KW-0472">Membrane</keyword>
<dbReference type="PANTHER" id="PTHR24298">
    <property type="entry name" value="FLAVONOID 3'-MONOOXYGENASE-RELATED"/>
    <property type="match status" value="1"/>
</dbReference>
<dbReference type="InterPro" id="IPR036396">
    <property type="entry name" value="Cyt_P450_sf"/>
</dbReference>
<gene>
    <name evidence="9" type="ORF">FSB_LOCUS40118</name>
</gene>
<evidence type="ECO:0008006" key="10">
    <source>
        <dbReference type="Google" id="ProtNLM"/>
    </source>
</evidence>
<dbReference type="InterPro" id="IPR002401">
    <property type="entry name" value="Cyt_P450_E_grp-I"/>
</dbReference>
<dbReference type="GO" id="GO:0005506">
    <property type="term" value="F:iron ion binding"/>
    <property type="evidence" value="ECO:0007669"/>
    <property type="project" value="InterPro"/>
</dbReference>
<dbReference type="Gene3D" id="1.10.630.10">
    <property type="entry name" value="Cytochrome P450"/>
    <property type="match status" value="1"/>
</dbReference>
<dbReference type="GO" id="GO:0016709">
    <property type="term" value="F:oxidoreductase activity, acting on paired donors, with incorporation or reduction of molecular oxygen, NAD(P)H as one donor, and incorporation of one atom of oxygen"/>
    <property type="evidence" value="ECO:0007669"/>
    <property type="project" value="TreeGrafter"/>
</dbReference>
<accession>A0A2N9HCZ7</accession>
<keyword evidence="7 8" id="KW-0408">Iron</keyword>
<dbReference type="SUPFAM" id="SSF48264">
    <property type="entry name" value="Cytochrome P450"/>
    <property type="match status" value="1"/>
</dbReference>
<dbReference type="PRINTS" id="PR00385">
    <property type="entry name" value="P450"/>
</dbReference>
<feature type="binding site" description="axial binding residue" evidence="7">
    <location>
        <position position="271"/>
    </location>
    <ligand>
        <name>heme</name>
        <dbReference type="ChEBI" id="CHEBI:30413"/>
    </ligand>
    <ligandPart>
        <name>Fe</name>
        <dbReference type="ChEBI" id="CHEBI:18248"/>
    </ligandPart>
</feature>
<protein>
    <recommendedName>
        <fullName evidence="10">Cytochrome P450</fullName>
    </recommendedName>
</protein>
<proteinExistence type="inferred from homology"/>
<dbReference type="PRINTS" id="PR00463">
    <property type="entry name" value="EP450I"/>
</dbReference>
<evidence type="ECO:0000256" key="7">
    <source>
        <dbReference type="PIRSR" id="PIRSR602401-1"/>
    </source>
</evidence>
<keyword evidence="8" id="KW-0560">Oxidoreductase</keyword>
<name>A0A2N9HCZ7_FAGSY</name>
<dbReference type="InterPro" id="IPR051103">
    <property type="entry name" value="Plant_metabolite_P450s"/>
</dbReference>
<dbReference type="InterPro" id="IPR017972">
    <property type="entry name" value="Cyt_P450_CS"/>
</dbReference>
<dbReference type="GO" id="GO:0020037">
    <property type="term" value="F:heme binding"/>
    <property type="evidence" value="ECO:0007669"/>
    <property type="project" value="InterPro"/>
</dbReference>
<dbReference type="InterPro" id="IPR001128">
    <property type="entry name" value="Cyt_P450"/>
</dbReference>
<reference evidence="9" key="1">
    <citation type="submission" date="2018-02" db="EMBL/GenBank/DDBJ databases">
        <authorList>
            <person name="Cohen D.B."/>
            <person name="Kent A.D."/>
        </authorList>
    </citation>
    <scope>NUCLEOTIDE SEQUENCE</scope>
</reference>
<dbReference type="Pfam" id="PF00067">
    <property type="entry name" value="p450"/>
    <property type="match status" value="1"/>
</dbReference>
<keyword evidence="3" id="KW-0812">Transmembrane</keyword>
<evidence type="ECO:0000256" key="4">
    <source>
        <dbReference type="ARBA" id="ARBA00022723"/>
    </source>
</evidence>
<organism evidence="9">
    <name type="scientific">Fagus sylvatica</name>
    <name type="common">Beechnut</name>
    <dbReference type="NCBI Taxonomy" id="28930"/>
    <lineage>
        <taxon>Eukaryota</taxon>
        <taxon>Viridiplantae</taxon>
        <taxon>Streptophyta</taxon>
        <taxon>Embryophyta</taxon>
        <taxon>Tracheophyta</taxon>
        <taxon>Spermatophyta</taxon>
        <taxon>Magnoliopsida</taxon>
        <taxon>eudicotyledons</taxon>
        <taxon>Gunneridae</taxon>
        <taxon>Pentapetalae</taxon>
        <taxon>rosids</taxon>
        <taxon>fabids</taxon>
        <taxon>Fagales</taxon>
        <taxon>Fagaceae</taxon>
        <taxon>Fagus</taxon>
    </lineage>
</organism>
<evidence type="ECO:0000256" key="6">
    <source>
        <dbReference type="ARBA" id="ARBA00023136"/>
    </source>
</evidence>
<evidence type="ECO:0000256" key="2">
    <source>
        <dbReference type="ARBA" id="ARBA00004167"/>
    </source>
</evidence>
<dbReference type="GO" id="GO:0016020">
    <property type="term" value="C:membrane"/>
    <property type="evidence" value="ECO:0007669"/>
    <property type="project" value="UniProtKB-SubCell"/>
</dbReference>
<keyword evidence="8" id="KW-0503">Monooxygenase</keyword>
<dbReference type="PANTHER" id="PTHR24298:SF59">
    <property type="entry name" value="CYTOCHROME P450, FAMILY 705, SUBFAMILY A, POLYPEPTIDE 25-RELATED"/>
    <property type="match status" value="1"/>
</dbReference>
<comment type="subcellular location">
    <subcellularLocation>
        <location evidence="2">Membrane</location>
        <topology evidence="2">Single-pass membrane protein</topology>
    </subcellularLocation>
</comment>